<evidence type="ECO:0000256" key="4">
    <source>
        <dbReference type="ARBA" id="ARBA00022840"/>
    </source>
</evidence>
<keyword evidence="2" id="KW-0813">Transport</keyword>
<evidence type="ECO:0000256" key="1">
    <source>
        <dbReference type="ARBA" id="ARBA00005417"/>
    </source>
</evidence>
<dbReference type="AlphaFoldDB" id="A0A9D1VBA7"/>
<dbReference type="PANTHER" id="PTHR42734">
    <property type="entry name" value="METAL TRANSPORT SYSTEM ATP-BINDING PROTEIN TM_0124-RELATED"/>
    <property type="match status" value="1"/>
</dbReference>
<dbReference type="InterPro" id="IPR003593">
    <property type="entry name" value="AAA+_ATPase"/>
</dbReference>
<dbReference type="CDD" id="cd03235">
    <property type="entry name" value="ABC_Metallic_Cations"/>
    <property type="match status" value="1"/>
</dbReference>
<dbReference type="FunFam" id="3.40.50.300:FF:000134">
    <property type="entry name" value="Iron-enterobactin ABC transporter ATP-binding protein"/>
    <property type="match status" value="1"/>
</dbReference>
<dbReference type="Proteomes" id="UP000823964">
    <property type="component" value="Unassembled WGS sequence"/>
</dbReference>
<keyword evidence="4 6" id="KW-0067">ATP-binding</keyword>
<comment type="similarity">
    <text evidence="1">Belongs to the ABC transporter superfamily.</text>
</comment>
<organism evidence="6 7">
    <name type="scientific">Candidatus Akkermansia intestinigallinarum</name>
    <dbReference type="NCBI Taxonomy" id="2838431"/>
    <lineage>
        <taxon>Bacteria</taxon>
        <taxon>Pseudomonadati</taxon>
        <taxon>Verrucomicrobiota</taxon>
        <taxon>Verrucomicrobiia</taxon>
        <taxon>Verrucomicrobiales</taxon>
        <taxon>Akkermansiaceae</taxon>
        <taxon>Akkermansia</taxon>
    </lineage>
</organism>
<dbReference type="PROSITE" id="PS50893">
    <property type="entry name" value="ABC_TRANSPORTER_2"/>
    <property type="match status" value="1"/>
</dbReference>
<reference evidence="6" key="2">
    <citation type="submission" date="2021-04" db="EMBL/GenBank/DDBJ databases">
        <authorList>
            <person name="Gilroy R."/>
        </authorList>
    </citation>
    <scope>NUCLEOTIDE SEQUENCE</scope>
    <source>
        <strain evidence="6">14975</strain>
    </source>
</reference>
<name>A0A9D1VBA7_9BACT</name>
<dbReference type="PROSITE" id="PS00211">
    <property type="entry name" value="ABC_TRANSPORTER_1"/>
    <property type="match status" value="1"/>
</dbReference>
<reference evidence="6" key="1">
    <citation type="journal article" date="2021" name="PeerJ">
        <title>Extensive microbial diversity within the chicken gut microbiome revealed by metagenomics and culture.</title>
        <authorList>
            <person name="Gilroy R."/>
            <person name="Ravi A."/>
            <person name="Getino M."/>
            <person name="Pursley I."/>
            <person name="Horton D.L."/>
            <person name="Alikhan N.F."/>
            <person name="Baker D."/>
            <person name="Gharbi K."/>
            <person name="Hall N."/>
            <person name="Watson M."/>
            <person name="Adriaenssens E.M."/>
            <person name="Foster-Nyarko E."/>
            <person name="Jarju S."/>
            <person name="Secka A."/>
            <person name="Antonio M."/>
            <person name="Oren A."/>
            <person name="Chaudhuri R.R."/>
            <person name="La Ragione R."/>
            <person name="Hildebrand F."/>
            <person name="Pallen M.J."/>
        </authorList>
    </citation>
    <scope>NUCLEOTIDE SEQUENCE</scope>
    <source>
        <strain evidence="6">14975</strain>
    </source>
</reference>
<keyword evidence="3" id="KW-0547">Nucleotide-binding</keyword>
<dbReference type="InterPro" id="IPR050153">
    <property type="entry name" value="Metal_Ion_Import_ABC"/>
</dbReference>
<dbReference type="EMBL" id="DXFQ01000090">
    <property type="protein sequence ID" value="HIX19976.1"/>
    <property type="molecule type" value="Genomic_DNA"/>
</dbReference>
<dbReference type="PANTHER" id="PTHR42734:SF5">
    <property type="entry name" value="IRON TRANSPORT SYSTEM ATP-BINDING PROTEIN HI_0361-RELATED"/>
    <property type="match status" value="1"/>
</dbReference>
<evidence type="ECO:0000313" key="7">
    <source>
        <dbReference type="Proteomes" id="UP000823964"/>
    </source>
</evidence>
<comment type="caution">
    <text evidence="6">The sequence shown here is derived from an EMBL/GenBank/DDBJ whole genome shotgun (WGS) entry which is preliminary data.</text>
</comment>
<evidence type="ECO:0000256" key="2">
    <source>
        <dbReference type="ARBA" id="ARBA00022448"/>
    </source>
</evidence>
<evidence type="ECO:0000313" key="6">
    <source>
        <dbReference type="EMBL" id="HIX19976.1"/>
    </source>
</evidence>
<evidence type="ECO:0000259" key="5">
    <source>
        <dbReference type="PROSITE" id="PS50893"/>
    </source>
</evidence>
<dbReference type="Pfam" id="PF00005">
    <property type="entry name" value="ABC_tran"/>
    <property type="match status" value="1"/>
</dbReference>
<dbReference type="InterPro" id="IPR027417">
    <property type="entry name" value="P-loop_NTPase"/>
</dbReference>
<dbReference type="SMART" id="SM00382">
    <property type="entry name" value="AAA"/>
    <property type="match status" value="1"/>
</dbReference>
<protein>
    <submittedName>
        <fullName evidence="6">ABC transporter ATP-binding protein</fullName>
    </submittedName>
</protein>
<feature type="domain" description="ABC transporter" evidence="5">
    <location>
        <begin position="24"/>
        <end position="256"/>
    </location>
</feature>
<dbReference type="InterPro" id="IPR003439">
    <property type="entry name" value="ABC_transporter-like_ATP-bd"/>
</dbReference>
<dbReference type="Gene3D" id="3.40.50.300">
    <property type="entry name" value="P-loop containing nucleotide triphosphate hydrolases"/>
    <property type="match status" value="1"/>
</dbReference>
<gene>
    <name evidence="6" type="ORF">H9862_05150</name>
</gene>
<evidence type="ECO:0000256" key="3">
    <source>
        <dbReference type="ARBA" id="ARBA00022741"/>
    </source>
</evidence>
<accession>A0A9D1VBA7</accession>
<dbReference type="InterPro" id="IPR017871">
    <property type="entry name" value="ABC_transporter-like_CS"/>
</dbReference>
<proteinExistence type="inferred from homology"/>
<dbReference type="GO" id="GO:0016887">
    <property type="term" value="F:ATP hydrolysis activity"/>
    <property type="evidence" value="ECO:0007669"/>
    <property type="project" value="InterPro"/>
</dbReference>
<dbReference type="SUPFAM" id="SSF52540">
    <property type="entry name" value="P-loop containing nucleoside triphosphate hydrolases"/>
    <property type="match status" value="1"/>
</dbReference>
<sequence>MSNSHREHHICWGGGCDHRGGHCLQVEQLSAGYGALDALSDLSFSIDCGHTLALIGPNGAGKSTLLNVLAGLLRPRSGRILWNGAPLMDNRHEIAYVPQRSEVNRNFPLTVRGLVEMGRYPSLGVWRAAKQHDRDIVERAIDALGLRELSRRQIGELSGGQQQRAFLARALAQEAHIMLLDEPFTGLDLPSSESLGEMLRALAAEGRLIIASHHDLITAPKIFDYSLLLHRELISFGKTADSLRADHLQVAFGYLPHTLQA</sequence>
<dbReference type="GO" id="GO:0005524">
    <property type="term" value="F:ATP binding"/>
    <property type="evidence" value="ECO:0007669"/>
    <property type="project" value="UniProtKB-KW"/>
</dbReference>